<sequence length="188" mass="21641">MNKVLQDLSRIKALKHAYLDIEGHDSISTFPDEKRAPIKKARQIIDQYYMAAQSIEKSYDEMIFPLADGDNLIIFFFDETTIAILLTEEKINLPMAHMALKVIMQRIKSGEYQTQAIEPVPQKPKGQATLPPAPKKVPITEPEETTLLKEDNRSFTMYRGQKVYHDPPSEKEKAAPKKKKMMYRGQEM</sequence>
<proteinExistence type="predicted"/>
<dbReference type="EMBL" id="CACVAY010000011">
    <property type="protein sequence ID" value="CAA6802224.1"/>
    <property type="molecule type" value="Genomic_DNA"/>
</dbReference>
<feature type="region of interest" description="Disordered" evidence="1">
    <location>
        <begin position="118"/>
        <end position="188"/>
    </location>
</feature>
<name>A0A6S6SAU2_9GAMM</name>
<reference evidence="2" key="1">
    <citation type="submission" date="2020-01" db="EMBL/GenBank/DDBJ databases">
        <authorList>
            <person name="Meier V. D."/>
            <person name="Meier V D."/>
        </authorList>
    </citation>
    <scope>NUCLEOTIDE SEQUENCE</scope>
    <source>
        <strain evidence="2">HLG_WM_MAG_07</strain>
    </source>
</reference>
<feature type="compositionally biased region" description="Basic and acidic residues" evidence="1">
    <location>
        <begin position="163"/>
        <end position="175"/>
    </location>
</feature>
<organism evidence="2">
    <name type="scientific">uncultured Thiotrichaceae bacterium</name>
    <dbReference type="NCBI Taxonomy" id="298394"/>
    <lineage>
        <taxon>Bacteria</taxon>
        <taxon>Pseudomonadati</taxon>
        <taxon>Pseudomonadota</taxon>
        <taxon>Gammaproteobacteria</taxon>
        <taxon>Thiotrichales</taxon>
        <taxon>Thiotrichaceae</taxon>
        <taxon>environmental samples</taxon>
    </lineage>
</organism>
<gene>
    <name evidence="2" type="ORF">HELGO_WM29839</name>
</gene>
<evidence type="ECO:0000256" key="1">
    <source>
        <dbReference type="SAM" id="MobiDB-lite"/>
    </source>
</evidence>
<dbReference type="AlphaFoldDB" id="A0A6S6SAU2"/>
<evidence type="ECO:0000313" key="2">
    <source>
        <dbReference type="EMBL" id="CAA6802224.1"/>
    </source>
</evidence>
<protein>
    <submittedName>
        <fullName evidence="2">Uncharacterized protein</fullName>
    </submittedName>
</protein>
<accession>A0A6S6SAU2</accession>